<gene>
    <name evidence="3" type="ORF">EFA69_01525</name>
</gene>
<feature type="region of interest" description="Disordered" evidence="1">
    <location>
        <begin position="80"/>
        <end position="104"/>
    </location>
</feature>
<feature type="transmembrane region" description="Helical" evidence="2">
    <location>
        <begin position="20"/>
        <end position="38"/>
    </location>
</feature>
<keyword evidence="2" id="KW-0472">Membrane</keyword>
<evidence type="ECO:0000313" key="4">
    <source>
        <dbReference type="Proteomes" id="UP000271010"/>
    </source>
</evidence>
<keyword evidence="2" id="KW-1133">Transmembrane helix</keyword>
<accession>A0A3M9N748</accession>
<dbReference type="RefSeq" id="WP_123131316.1">
    <property type="nucleotide sequence ID" value="NZ_RJJE01000001.1"/>
</dbReference>
<organism evidence="3 4">
    <name type="scientific">Rufibacter immobilis</name>
    <dbReference type="NCBI Taxonomy" id="1348778"/>
    <lineage>
        <taxon>Bacteria</taxon>
        <taxon>Pseudomonadati</taxon>
        <taxon>Bacteroidota</taxon>
        <taxon>Cytophagia</taxon>
        <taxon>Cytophagales</taxon>
        <taxon>Hymenobacteraceae</taxon>
        <taxon>Rufibacter</taxon>
    </lineage>
</organism>
<proteinExistence type="predicted"/>
<name>A0A3M9N748_9BACT</name>
<dbReference type="Proteomes" id="UP000271010">
    <property type="component" value="Unassembled WGS sequence"/>
</dbReference>
<feature type="compositionally biased region" description="Basic residues" evidence="1">
    <location>
        <begin position="80"/>
        <end position="93"/>
    </location>
</feature>
<feature type="transmembrane region" description="Helical" evidence="2">
    <location>
        <begin position="50"/>
        <end position="73"/>
    </location>
</feature>
<keyword evidence="4" id="KW-1185">Reference proteome</keyword>
<evidence type="ECO:0000256" key="1">
    <source>
        <dbReference type="SAM" id="MobiDB-lite"/>
    </source>
</evidence>
<sequence>MAKTIKRHPFQRDWRRDLLIAALISLLLAMALLLYTFGLTSDFILRLLNAFLAIFILGAGTAFVIVPGVNWVFQRFFGKKTKAASAARPKRNTPRAPKAPTWEE</sequence>
<reference evidence="3 4" key="1">
    <citation type="submission" date="2018-11" db="EMBL/GenBank/DDBJ databases">
        <title>Rufibacter latericius sp. nov., isolated from water in Baiyang Lake.</title>
        <authorList>
            <person name="Yang Y."/>
        </authorList>
    </citation>
    <scope>NUCLEOTIDE SEQUENCE [LARGE SCALE GENOMIC DNA]</scope>
    <source>
        <strain evidence="3 4">MCC P1</strain>
    </source>
</reference>
<keyword evidence="2" id="KW-0812">Transmembrane</keyword>
<evidence type="ECO:0000256" key="2">
    <source>
        <dbReference type="SAM" id="Phobius"/>
    </source>
</evidence>
<dbReference type="OrthoDB" id="894356at2"/>
<dbReference type="InterPro" id="IPR021529">
    <property type="entry name" value="DUF2798"/>
</dbReference>
<dbReference type="AlphaFoldDB" id="A0A3M9N748"/>
<comment type="caution">
    <text evidence="3">The sequence shown here is derived from an EMBL/GenBank/DDBJ whole genome shotgun (WGS) entry which is preliminary data.</text>
</comment>
<protein>
    <recommendedName>
        <fullName evidence="5">DUF2798 domain-containing protein</fullName>
    </recommendedName>
</protein>
<dbReference type="EMBL" id="RJJE01000001">
    <property type="protein sequence ID" value="RNI33127.1"/>
    <property type="molecule type" value="Genomic_DNA"/>
</dbReference>
<evidence type="ECO:0008006" key="5">
    <source>
        <dbReference type="Google" id="ProtNLM"/>
    </source>
</evidence>
<evidence type="ECO:0000313" key="3">
    <source>
        <dbReference type="EMBL" id="RNI33127.1"/>
    </source>
</evidence>
<dbReference type="Pfam" id="PF11391">
    <property type="entry name" value="DUF2798"/>
    <property type="match status" value="1"/>
</dbReference>